<name>A0A5D3D716_CUCMM</name>
<gene>
    <name evidence="2" type="ORF">E5676_scaffold295G00700</name>
</gene>
<accession>A0A5D3D716</accession>
<keyword evidence="2" id="KW-0808">Transferase</keyword>
<proteinExistence type="predicted"/>
<dbReference type="FunFam" id="3.30.200.20:FF:000578">
    <property type="entry name" value="Mitogen-activated protein kinase"/>
    <property type="match status" value="1"/>
</dbReference>
<evidence type="ECO:0000313" key="2">
    <source>
        <dbReference type="EMBL" id="TYK19349.1"/>
    </source>
</evidence>
<comment type="caution">
    <text evidence="2">The sequence shown here is derived from an EMBL/GenBank/DDBJ whole genome shotgun (WGS) entry which is preliminary data.</text>
</comment>
<sequence length="192" mass="22173">MALFLLERLLAFDPKCRLTAAEALADPYFNDMAKQELEPSIQPISKLEFEFERRKLSKDDVRELIYAEILEYHPQMRQGCLRGGDHPTTFMYPSGVDRFKLQFAHLEEHHGKGERRSPLQRQNISLPRERVSPIEQNNTENNIDSERRKDNYADLFKSASISASRCVGVIPKEKSEDDTAFEKQSILFALAV</sequence>
<dbReference type="GO" id="GO:0016301">
    <property type="term" value="F:kinase activity"/>
    <property type="evidence" value="ECO:0007669"/>
    <property type="project" value="UniProtKB-KW"/>
</dbReference>
<dbReference type="Gene3D" id="1.10.510.10">
    <property type="entry name" value="Transferase(Phosphotransferase) domain 1"/>
    <property type="match status" value="1"/>
</dbReference>
<dbReference type="Gene3D" id="3.30.200.20">
    <property type="entry name" value="Phosphorylase Kinase, domain 1"/>
    <property type="match status" value="1"/>
</dbReference>
<dbReference type="Proteomes" id="UP000321947">
    <property type="component" value="Unassembled WGS sequence"/>
</dbReference>
<protein>
    <submittedName>
        <fullName evidence="2">Mitogen-activated protein kinase 9 isoform X2</fullName>
    </submittedName>
</protein>
<dbReference type="AlphaFoldDB" id="A0A5D3D716"/>
<dbReference type="EMBL" id="SSTD01007026">
    <property type="protein sequence ID" value="TYK19349.1"/>
    <property type="molecule type" value="Genomic_DNA"/>
</dbReference>
<dbReference type="SUPFAM" id="SSF56112">
    <property type="entry name" value="Protein kinase-like (PK-like)"/>
    <property type="match status" value="1"/>
</dbReference>
<evidence type="ECO:0000313" key="3">
    <source>
        <dbReference type="Proteomes" id="UP000321947"/>
    </source>
</evidence>
<dbReference type="InterPro" id="IPR011009">
    <property type="entry name" value="Kinase-like_dom_sf"/>
</dbReference>
<organism evidence="2 3">
    <name type="scientific">Cucumis melo var. makuwa</name>
    <name type="common">Oriental melon</name>
    <dbReference type="NCBI Taxonomy" id="1194695"/>
    <lineage>
        <taxon>Eukaryota</taxon>
        <taxon>Viridiplantae</taxon>
        <taxon>Streptophyta</taxon>
        <taxon>Embryophyta</taxon>
        <taxon>Tracheophyta</taxon>
        <taxon>Spermatophyta</taxon>
        <taxon>Magnoliopsida</taxon>
        <taxon>eudicotyledons</taxon>
        <taxon>Gunneridae</taxon>
        <taxon>Pentapetalae</taxon>
        <taxon>rosids</taxon>
        <taxon>fabids</taxon>
        <taxon>Cucurbitales</taxon>
        <taxon>Cucurbitaceae</taxon>
        <taxon>Benincaseae</taxon>
        <taxon>Cucumis</taxon>
    </lineage>
</organism>
<reference evidence="2 3" key="1">
    <citation type="submission" date="2019-08" db="EMBL/GenBank/DDBJ databases">
        <title>Draft genome sequences of two oriental melons (Cucumis melo L. var makuwa).</title>
        <authorList>
            <person name="Kwon S.-Y."/>
        </authorList>
    </citation>
    <scope>NUCLEOTIDE SEQUENCE [LARGE SCALE GENOMIC DNA]</scope>
    <source>
        <strain evidence="3">cv. Chang Bougi</strain>
        <tissue evidence="2">Leaf</tissue>
    </source>
</reference>
<keyword evidence="2" id="KW-0418">Kinase</keyword>
<evidence type="ECO:0000256" key="1">
    <source>
        <dbReference type="SAM" id="MobiDB-lite"/>
    </source>
</evidence>
<feature type="region of interest" description="Disordered" evidence="1">
    <location>
        <begin position="109"/>
        <end position="148"/>
    </location>
</feature>